<dbReference type="Proteomes" id="UP001369815">
    <property type="component" value="Unassembled WGS sequence"/>
</dbReference>
<dbReference type="InterPro" id="IPR036864">
    <property type="entry name" value="Zn2-C6_fun-type_DNA-bd_sf"/>
</dbReference>
<dbReference type="GO" id="GO:0000981">
    <property type="term" value="F:DNA-binding transcription factor activity, RNA polymerase II-specific"/>
    <property type="evidence" value="ECO:0007669"/>
    <property type="project" value="InterPro"/>
</dbReference>
<dbReference type="Gene3D" id="4.10.240.10">
    <property type="entry name" value="Zn(2)-C6 fungal-type DNA-binding domain"/>
    <property type="match status" value="1"/>
</dbReference>
<name>A0AAX6MUQ8_9PEZI</name>
<dbReference type="SUPFAM" id="SSF57701">
    <property type="entry name" value="Zn2/Cys6 DNA-binding domain"/>
    <property type="match status" value="1"/>
</dbReference>
<evidence type="ECO:0000256" key="2">
    <source>
        <dbReference type="SAM" id="MobiDB-lite"/>
    </source>
</evidence>
<feature type="compositionally biased region" description="Polar residues" evidence="2">
    <location>
        <begin position="59"/>
        <end position="79"/>
    </location>
</feature>
<feature type="compositionally biased region" description="Polar residues" evidence="2">
    <location>
        <begin position="98"/>
        <end position="109"/>
    </location>
</feature>
<evidence type="ECO:0000313" key="4">
    <source>
        <dbReference type="EMBL" id="KAK6956378.1"/>
    </source>
</evidence>
<dbReference type="Pfam" id="PF00172">
    <property type="entry name" value="Zn_clus"/>
    <property type="match status" value="1"/>
</dbReference>
<feature type="region of interest" description="Disordered" evidence="2">
    <location>
        <begin position="98"/>
        <end position="128"/>
    </location>
</feature>
<keyword evidence="5" id="KW-1185">Reference proteome</keyword>
<feature type="region of interest" description="Disordered" evidence="2">
    <location>
        <begin position="47"/>
        <end position="83"/>
    </location>
</feature>
<dbReference type="AlphaFoldDB" id="A0AAX6MUQ8"/>
<dbReference type="InterPro" id="IPR001138">
    <property type="entry name" value="Zn2Cys6_DnaBD"/>
</dbReference>
<gene>
    <name evidence="4" type="ORF">Daesc_001655</name>
</gene>
<comment type="caution">
    <text evidence="4">The sequence shown here is derived from an EMBL/GenBank/DDBJ whole genome shotgun (WGS) entry which is preliminary data.</text>
</comment>
<accession>A0AAX6MUQ8</accession>
<protein>
    <recommendedName>
        <fullName evidence="3">Zn(2)-C6 fungal-type domain-containing protein</fullName>
    </recommendedName>
</protein>
<evidence type="ECO:0000259" key="3">
    <source>
        <dbReference type="PROSITE" id="PS50048"/>
    </source>
</evidence>
<dbReference type="GO" id="GO:0008270">
    <property type="term" value="F:zinc ion binding"/>
    <property type="evidence" value="ECO:0007669"/>
    <property type="project" value="InterPro"/>
</dbReference>
<dbReference type="CDD" id="cd00067">
    <property type="entry name" value="GAL4"/>
    <property type="match status" value="1"/>
</dbReference>
<proteinExistence type="predicted"/>
<evidence type="ECO:0000256" key="1">
    <source>
        <dbReference type="ARBA" id="ARBA00023242"/>
    </source>
</evidence>
<organism evidence="4 5">
    <name type="scientific">Daldinia eschscholtzii</name>
    <dbReference type="NCBI Taxonomy" id="292717"/>
    <lineage>
        <taxon>Eukaryota</taxon>
        <taxon>Fungi</taxon>
        <taxon>Dikarya</taxon>
        <taxon>Ascomycota</taxon>
        <taxon>Pezizomycotina</taxon>
        <taxon>Sordariomycetes</taxon>
        <taxon>Xylariomycetidae</taxon>
        <taxon>Xylariales</taxon>
        <taxon>Hypoxylaceae</taxon>
        <taxon>Daldinia</taxon>
    </lineage>
</organism>
<dbReference type="SMART" id="SM00066">
    <property type="entry name" value="GAL4"/>
    <property type="match status" value="1"/>
</dbReference>
<sequence>MMIHFQPIRQNQLRRACDRCHRSKSKCLRDNDDERCQRCIRANAECVSSPPATSRRRTQISPAQADNQTSVVNTEQSQMDIDVPDSINVVDKPHLVAKTSTLPINTPDSSVDPDPSRQDTVEDASSTREPINDLISLLERLSNLNIRLLRHLHTIPEANTASAPSQLETKYFNIDETFQISQIFIDIISHICARLPPPQNSGAESTTGDKPPTFSLDASSELLMYSCYLRLIEIYDRVLRLVQVSTTNRAPGSSIQYPFQMPDFTVGSFALPSKPETQSIFLVNSMDAMMARARELVAEATFPKQTAGYRGDFQSFGGTSLVIVPDLARNAIRARENALFGLLDELKKSIM</sequence>
<feature type="domain" description="Zn(2)-C6 fungal-type" evidence="3">
    <location>
        <begin position="16"/>
        <end position="48"/>
    </location>
</feature>
<dbReference type="EMBL" id="JBANMG010000002">
    <property type="protein sequence ID" value="KAK6956378.1"/>
    <property type="molecule type" value="Genomic_DNA"/>
</dbReference>
<keyword evidence="1" id="KW-0539">Nucleus</keyword>
<reference evidence="4 5" key="1">
    <citation type="journal article" date="2024" name="Front Chem Biol">
        <title>Unveiling the potential of Daldinia eschscholtzii MFLUCC 19-0629 through bioactivity and bioinformatics studies for enhanced sustainable agriculture production.</title>
        <authorList>
            <person name="Brooks S."/>
            <person name="Weaver J.A."/>
            <person name="Klomchit A."/>
            <person name="Alharthi S.A."/>
            <person name="Onlamun T."/>
            <person name="Nurani R."/>
            <person name="Vong T.K."/>
            <person name="Alberti F."/>
            <person name="Greco C."/>
        </authorList>
    </citation>
    <scope>NUCLEOTIDE SEQUENCE [LARGE SCALE GENOMIC DNA]</scope>
    <source>
        <strain evidence="4">MFLUCC 19-0629</strain>
    </source>
</reference>
<evidence type="ECO:0000313" key="5">
    <source>
        <dbReference type="Proteomes" id="UP001369815"/>
    </source>
</evidence>
<dbReference type="PROSITE" id="PS00463">
    <property type="entry name" value="ZN2_CY6_FUNGAL_1"/>
    <property type="match status" value="1"/>
</dbReference>
<dbReference type="PROSITE" id="PS50048">
    <property type="entry name" value="ZN2_CY6_FUNGAL_2"/>
    <property type="match status" value="1"/>
</dbReference>